<dbReference type="OrthoDB" id="5853901at2759"/>
<evidence type="ECO:0000313" key="2">
    <source>
        <dbReference type="Proteomes" id="UP000024635"/>
    </source>
</evidence>
<organism evidence="1 2">
    <name type="scientific">Ancylostoma ceylanicum</name>
    <dbReference type="NCBI Taxonomy" id="53326"/>
    <lineage>
        <taxon>Eukaryota</taxon>
        <taxon>Metazoa</taxon>
        <taxon>Ecdysozoa</taxon>
        <taxon>Nematoda</taxon>
        <taxon>Chromadorea</taxon>
        <taxon>Rhabditida</taxon>
        <taxon>Rhabditina</taxon>
        <taxon>Rhabditomorpha</taxon>
        <taxon>Strongyloidea</taxon>
        <taxon>Ancylostomatidae</taxon>
        <taxon>Ancylostomatinae</taxon>
        <taxon>Ancylostoma</taxon>
    </lineage>
</organism>
<sequence>MRFTLSTLCFTSTTVKDVQSPNPVIVVSSARPPTQWVFGDGTVKTMPKRMVPFYMTNSSSRRSPKRQM</sequence>
<dbReference type="AlphaFoldDB" id="A0A016V978"/>
<accession>A0A016V978</accession>
<name>A0A016V978_9BILA</name>
<dbReference type="Proteomes" id="UP000024635">
    <property type="component" value="Unassembled WGS sequence"/>
</dbReference>
<dbReference type="EMBL" id="JARK01001350">
    <property type="protein sequence ID" value="EYC23985.1"/>
    <property type="molecule type" value="Genomic_DNA"/>
</dbReference>
<evidence type="ECO:0000313" key="1">
    <source>
        <dbReference type="EMBL" id="EYC23985.1"/>
    </source>
</evidence>
<protein>
    <submittedName>
        <fullName evidence="1">Uncharacterized protein</fullName>
    </submittedName>
</protein>
<reference evidence="2" key="1">
    <citation type="journal article" date="2015" name="Nat. Genet.">
        <title>The genome and transcriptome of the zoonotic hookworm Ancylostoma ceylanicum identify infection-specific gene families.</title>
        <authorList>
            <person name="Schwarz E.M."/>
            <person name="Hu Y."/>
            <person name="Antoshechkin I."/>
            <person name="Miller M.M."/>
            <person name="Sternberg P.W."/>
            <person name="Aroian R.V."/>
        </authorList>
    </citation>
    <scope>NUCLEOTIDE SEQUENCE</scope>
    <source>
        <strain evidence="2">HY135</strain>
    </source>
</reference>
<keyword evidence="2" id="KW-1185">Reference proteome</keyword>
<proteinExistence type="predicted"/>
<gene>
    <name evidence="1" type="primary">Acey_s0014.g2254</name>
    <name evidence="1" type="ORF">Y032_0014g2254</name>
</gene>
<comment type="caution">
    <text evidence="1">The sequence shown here is derived from an EMBL/GenBank/DDBJ whole genome shotgun (WGS) entry which is preliminary data.</text>
</comment>